<evidence type="ECO:0000256" key="1">
    <source>
        <dbReference type="SAM" id="MobiDB-lite"/>
    </source>
</evidence>
<sequence>MPLYNVDVIYRAVIHAADPSAAYDAAMCERRAIDDESREPRYELAGKVLSSADLAHGWTDQDRPHGGNGSSIGELLKHEQCHPDRDTRTIDMFETDSHD</sequence>
<feature type="region of interest" description="Disordered" evidence="1">
    <location>
        <begin position="55"/>
        <end position="99"/>
    </location>
</feature>
<dbReference type="AlphaFoldDB" id="A0A562BRH1"/>
<dbReference type="OrthoDB" id="9133176at2"/>
<comment type="caution">
    <text evidence="2">The sequence shown here is derived from an EMBL/GenBank/DDBJ whole genome shotgun (WGS) entry which is preliminary data.</text>
</comment>
<evidence type="ECO:0000313" key="2">
    <source>
        <dbReference type="EMBL" id="TWG87876.1"/>
    </source>
</evidence>
<dbReference type="Proteomes" id="UP000318141">
    <property type="component" value="Unassembled WGS sequence"/>
</dbReference>
<protein>
    <submittedName>
        <fullName evidence="2">Uncharacterized protein</fullName>
    </submittedName>
</protein>
<reference evidence="2 3" key="1">
    <citation type="submission" date="2019-07" db="EMBL/GenBank/DDBJ databases">
        <title>Genome sequencing of lignin-degrading bacterial isolates.</title>
        <authorList>
            <person name="Gladden J."/>
        </authorList>
    </citation>
    <scope>NUCLEOTIDE SEQUENCE [LARGE SCALE GENOMIC DNA]</scope>
    <source>
        <strain evidence="2 3">J11</strain>
    </source>
</reference>
<dbReference type="EMBL" id="VLJN01000007">
    <property type="protein sequence ID" value="TWG87876.1"/>
    <property type="molecule type" value="Genomic_DNA"/>
</dbReference>
<name>A0A562BRH1_9BURK</name>
<feature type="compositionally biased region" description="Basic and acidic residues" evidence="1">
    <location>
        <begin position="75"/>
        <end position="99"/>
    </location>
</feature>
<evidence type="ECO:0000313" key="3">
    <source>
        <dbReference type="Proteomes" id="UP000318141"/>
    </source>
</evidence>
<keyword evidence="3" id="KW-1185">Reference proteome</keyword>
<gene>
    <name evidence="2" type="ORF">L602_001500000090</name>
</gene>
<accession>A0A562BRH1</accession>
<organism evidence="2 3">
    <name type="scientific">Cupriavidus gilardii J11</name>
    <dbReference type="NCBI Taxonomy" id="936133"/>
    <lineage>
        <taxon>Bacteria</taxon>
        <taxon>Pseudomonadati</taxon>
        <taxon>Pseudomonadota</taxon>
        <taxon>Betaproteobacteria</taxon>
        <taxon>Burkholderiales</taxon>
        <taxon>Burkholderiaceae</taxon>
        <taxon>Cupriavidus</taxon>
    </lineage>
</organism>
<proteinExistence type="predicted"/>